<proteinExistence type="predicted"/>
<reference evidence="2 3" key="1">
    <citation type="submission" date="2022-05" db="EMBL/GenBank/DDBJ databases">
        <authorList>
            <consortium name="Genoscope - CEA"/>
            <person name="William W."/>
        </authorList>
    </citation>
    <scope>NUCLEOTIDE SEQUENCE [LARGE SCALE GENOMIC DNA]</scope>
</reference>
<dbReference type="Proteomes" id="UP001159428">
    <property type="component" value="Unassembled WGS sequence"/>
</dbReference>
<gene>
    <name evidence="2" type="ORF">PMEA_00017172</name>
</gene>
<sequence length="130" mass="14946">MWRNSGRTEQWWLNLFNGILPEREWKKNLRMNRTVFTSVVDELRPFLQPGRSPRGLDVLSVEKQLAMTLYFSKDQGSLMMTANAFGVANCTVSSVVRKVCDIITNVLGTRYIKLPNTIHKLNELVNGMEN</sequence>
<protein>
    <recommendedName>
        <fullName evidence="1">DUF8040 domain-containing protein</fullName>
    </recommendedName>
</protein>
<evidence type="ECO:0000313" key="3">
    <source>
        <dbReference type="Proteomes" id="UP001159428"/>
    </source>
</evidence>
<dbReference type="Pfam" id="PF26138">
    <property type="entry name" value="DUF8040"/>
    <property type="match status" value="1"/>
</dbReference>
<keyword evidence="3" id="KW-1185">Reference proteome</keyword>
<organism evidence="2 3">
    <name type="scientific">Pocillopora meandrina</name>
    <dbReference type="NCBI Taxonomy" id="46732"/>
    <lineage>
        <taxon>Eukaryota</taxon>
        <taxon>Metazoa</taxon>
        <taxon>Cnidaria</taxon>
        <taxon>Anthozoa</taxon>
        <taxon>Hexacorallia</taxon>
        <taxon>Scleractinia</taxon>
        <taxon>Astrocoeniina</taxon>
        <taxon>Pocilloporidae</taxon>
        <taxon>Pocillopora</taxon>
    </lineage>
</organism>
<evidence type="ECO:0000259" key="1">
    <source>
        <dbReference type="Pfam" id="PF26138"/>
    </source>
</evidence>
<evidence type="ECO:0000313" key="2">
    <source>
        <dbReference type="EMBL" id="CAH3036784.1"/>
    </source>
</evidence>
<comment type="caution">
    <text evidence="2">The sequence shown here is derived from an EMBL/GenBank/DDBJ whole genome shotgun (WGS) entry which is preliminary data.</text>
</comment>
<dbReference type="InterPro" id="IPR058353">
    <property type="entry name" value="DUF8040"/>
</dbReference>
<dbReference type="AlphaFoldDB" id="A0AAU9VSI9"/>
<dbReference type="EMBL" id="CALNXJ010000003">
    <property type="protein sequence ID" value="CAH3036784.1"/>
    <property type="molecule type" value="Genomic_DNA"/>
</dbReference>
<name>A0AAU9VSI9_9CNID</name>
<accession>A0AAU9VSI9</accession>
<feature type="domain" description="DUF8040" evidence="1">
    <location>
        <begin position="10"/>
        <end position="104"/>
    </location>
</feature>